<evidence type="ECO:0000313" key="2">
    <source>
        <dbReference type="EMBL" id="GIL25138.1"/>
    </source>
</evidence>
<organism evidence="2 3">
    <name type="scientific">Actinocatenispora comari</name>
    <dbReference type="NCBI Taxonomy" id="2807577"/>
    <lineage>
        <taxon>Bacteria</taxon>
        <taxon>Bacillati</taxon>
        <taxon>Actinomycetota</taxon>
        <taxon>Actinomycetes</taxon>
        <taxon>Micromonosporales</taxon>
        <taxon>Micromonosporaceae</taxon>
        <taxon>Actinocatenispora</taxon>
    </lineage>
</organism>
<dbReference type="AlphaFoldDB" id="A0A8J4A6F5"/>
<dbReference type="EMBL" id="BOPO01000004">
    <property type="protein sequence ID" value="GIL25138.1"/>
    <property type="molecule type" value="Genomic_DNA"/>
</dbReference>
<keyword evidence="3" id="KW-1185">Reference proteome</keyword>
<reference evidence="3" key="1">
    <citation type="journal article" date="2021" name="Int. J. Syst. Evol. Microbiol.">
        <title>Actinocatenispora comari sp. nov., an endophytic actinomycete isolated from aerial parts of Comarum salesowianum.</title>
        <authorList>
            <person name="Oyunbileg N."/>
            <person name="Iizaka Y."/>
            <person name="Hamada M."/>
            <person name="Davaapurev B.O."/>
            <person name="Fukumoto A."/>
            <person name="Tsetseg B."/>
            <person name="Kato F."/>
            <person name="Tamura T."/>
            <person name="Batkhuu J."/>
            <person name="Anzai Y."/>
        </authorList>
    </citation>
    <scope>NUCLEOTIDE SEQUENCE [LARGE SCALE GENOMIC DNA]</scope>
    <source>
        <strain evidence="3">NUM-2625</strain>
    </source>
</reference>
<dbReference type="Proteomes" id="UP000614996">
    <property type="component" value="Unassembled WGS sequence"/>
</dbReference>
<dbReference type="RefSeq" id="WP_207122779.1">
    <property type="nucleotide sequence ID" value="NZ_BOPO01000004.1"/>
</dbReference>
<accession>A0A8J4A6F5</accession>
<keyword evidence="1" id="KW-0472">Membrane</keyword>
<feature type="transmembrane region" description="Helical" evidence="1">
    <location>
        <begin position="114"/>
        <end position="136"/>
    </location>
</feature>
<keyword evidence="1" id="KW-1133">Transmembrane helix</keyword>
<feature type="transmembrane region" description="Helical" evidence="1">
    <location>
        <begin position="69"/>
        <end position="93"/>
    </location>
</feature>
<protein>
    <submittedName>
        <fullName evidence="2">Uncharacterized protein</fullName>
    </submittedName>
</protein>
<evidence type="ECO:0000256" key="1">
    <source>
        <dbReference type="SAM" id="Phobius"/>
    </source>
</evidence>
<proteinExistence type="predicted"/>
<evidence type="ECO:0000313" key="3">
    <source>
        <dbReference type="Proteomes" id="UP000614996"/>
    </source>
</evidence>
<gene>
    <name evidence="2" type="ORF">NUM_03930</name>
</gene>
<sequence length="139" mass="14455">MIALALRAVGALLVLLGLAHLALPYGLGWLREFTALTPLTRRIMHLHTGFIGLACVLGGLPPLLLTGDLLAGGQLAAAILAGECVFWGARWLCQFAAFTPSIWRGSRLRTAGHLGFAVLWTGITATFATALVAAVAGPG</sequence>
<name>A0A8J4A6F5_9ACTN</name>
<keyword evidence="1" id="KW-0812">Transmembrane</keyword>
<comment type="caution">
    <text evidence="2">The sequence shown here is derived from an EMBL/GenBank/DDBJ whole genome shotgun (WGS) entry which is preliminary data.</text>
</comment>